<dbReference type="Gene3D" id="3.40.50.300">
    <property type="entry name" value="P-loop containing nucleotide triphosphate hydrolases"/>
    <property type="match status" value="1"/>
</dbReference>
<accession>A0AAJ0D522</accession>
<dbReference type="AlphaFoldDB" id="A0AAJ0D522"/>
<protein>
    <recommendedName>
        <fullName evidence="3">Helicase ATP-binding domain-containing protein</fullName>
    </recommendedName>
</protein>
<evidence type="ECO:0000256" key="2">
    <source>
        <dbReference type="SAM" id="MobiDB-lite"/>
    </source>
</evidence>
<feature type="compositionally biased region" description="Acidic residues" evidence="2">
    <location>
        <begin position="151"/>
        <end position="160"/>
    </location>
</feature>
<dbReference type="GO" id="GO:0005694">
    <property type="term" value="C:chromosome"/>
    <property type="evidence" value="ECO:0007669"/>
    <property type="project" value="TreeGrafter"/>
</dbReference>
<evidence type="ECO:0000313" key="5">
    <source>
        <dbReference type="Proteomes" id="UP001271007"/>
    </source>
</evidence>
<dbReference type="EMBL" id="JAWDJX010000122">
    <property type="protein sequence ID" value="KAK3046026.1"/>
    <property type="molecule type" value="Genomic_DNA"/>
</dbReference>
<evidence type="ECO:0000313" key="4">
    <source>
        <dbReference type="EMBL" id="KAK3046026.1"/>
    </source>
</evidence>
<dbReference type="PROSITE" id="PS51192">
    <property type="entry name" value="HELICASE_ATP_BIND_1"/>
    <property type="match status" value="1"/>
</dbReference>
<dbReference type="GO" id="GO:0005524">
    <property type="term" value="F:ATP binding"/>
    <property type="evidence" value="ECO:0007669"/>
    <property type="project" value="InterPro"/>
</dbReference>
<dbReference type="Pfam" id="PF00270">
    <property type="entry name" value="DEAD"/>
    <property type="match status" value="1"/>
</dbReference>
<dbReference type="GO" id="GO:0003676">
    <property type="term" value="F:nucleic acid binding"/>
    <property type="evidence" value="ECO:0007669"/>
    <property type="project" value="InterPro"/>
</dbReference>
<sequence length="459" mass="52242">MHISGGQPARGTEILSIRNTTAGGHWNMFIEDGGVVFVTRYHKGFQMSGDVKIIHRYLPREVSELVVWYLWLALPFIQQMEAMLWEKATVSDHMWPADVDGRKWTTDRMKEELQEVSKAGLGYPITVAAYREIAIAISRQWMRGATAFQSDQDDENEEWEKENGAGSAADEQATHSPHIAGLIYARDSIEMSSTTSDRRRQFRAVSTDWHRFLGFESACIKDEKTDLKRKRCPFEDDAHDERMERRVRLQRMNTYAELQRMMQREVSFRSAQAEAMQAVQRGDSPIVAVMPTGAGKSVLFMLPAWTEPGGVTIVVVPLKALQKDMVHRCERLGIRCAVWTGRNQPDSASIVLVTPGEATSEEFGTFVSRIRQTRQLDRIVVDECHVILNNQLGFQKHLQQLGKLAFAETQMVLLTATLPPTDEDDLFDQMYWSREEVRLIQGSTVRANIQYSVIDGGRT</sequence>
<dbReference type="PANTHER" id="PTHR13710">
    <property type="entry name" value="DNA HELICASE RECQ FAMILY MEMBER"/>
    <property type="match status" value="1"/>
</dbReference>
<dbReference type="InterPro" id="IPR014001">
    <property type="entry name" value="Helicase_ATP-bd"/>
</dbReference>
<organism evidence="4 5">
    <name type="scientific">Extremus antarcticus</name>
    <dbReference type="NCBI Taxonomy" id="702011"/>
    <lineage>
        <taxon>Eukaryota</taxon>
        <taxon>Fungi</taxon>
        <taxon>Dikarya</taxon>
        <taxon>Ascomycota</taxon>
        <taxon>Pezizomycotina</taxon>
        <taxon>Dothideomycetes</taxon>
        <taxon>Dothideomycetidae</taxon>
        <taxon>Mycosphaerellales</taxon>
        <taxon>Extremaceae</taxon>
        <taxon>Extremus</taxon>
    </lineage>
</organism>
<dbReference type="InterPro" id="IPR027417">
    <property type="entry name" value="P-loop_NTPase"/>
</dbReference>
<evidence type="ECO:0000259" key="3">
    <source>
        <dbReference type="PROSITE" id="PS51192"/>
    </source>
</evidence>
<feature type="region of interest" description="Disordered" evidence="2">
    <location>
        <begin position="148"/>
        <end position="174"/>
    </location>
</feature>
<comment type="caution">
    <text evidence="4">The sequence shown here is derived from an EMBL/GenBank/DDBJ whole genome shotgun (WGS) entry which is preliminary data.</text>
</comment>
<comment type="similarity">
    <text evidence="1">Belongs to the helicase family. RecQ subfamily.</text>
</comment>
<dbReference type="SUPFAM" id="SSF52540">
    <property type="entry name" value="P-loop containing nucleoside triphosphate hydrolases"/>
    <property type="match status" value="1"/>
</dbReference>
<dbReference type="Proteomes" id="UP001271007">
    <property type="component" value="Unassembled WGS sequence"/>
</dbReference>
<dbReference type="GO" id="GO:0009378">
    <property type="term" value="F:four-way junction helicase activity"/>
    <property type="evidence" value="ECO:0007669"/>
    <property type="project" value="TreeGrafter"/>
</dbReference>
<dbReference type="GO" id="GO:0043138">
    <property type="term" value="F:3'-5' DNA helicase activity"/>
    <property type="evidence" value="ECO:0007669"/>
    <property type="project" value="TreeGrafter"/>
</dbReference>
<name>A0AAJ0D522_9PEZI</name>
<dbReference type="PANTHER" id="PTHR13710:SF154">
    <property type="entry name" value="RECQ HELICASE, PUTATIVE (AFU_ORTHOLOGUE AFUA_6G14720)-RELATED"/>
    <property type="match status" value="1"/>
</dbReference>
<feature type="domain" description="Helicase ATP-binding" evidence="3">
    <location>
        <begin position="277"/>
        <end position="436"/>
    </location>
</feature>
<dbReference type="InterPro" id="IPR011545">
    <property type="entry name" value="DEAD/DEAH_box_helicase_dom"/>
</dbReference>
<dbReference type="GO" id="GO:0000724">
    <property type="term" value="P:double-strand break repair via homologous recombination"/>
    <property type="evidence" value="ECO:0007669"/>
    <property type="project" value="TreeGrafter"/>
</dbReference>
<reference evidence="4" key="1">
    <citation type="submission" date="2023-04" db="EMBL/GenBank/DDBJ databases">
        <title>Black Yeasts Isolated from many extreme environments.</title>
        <authorList>
            <person name="Coleine C."/>
            <person name="Stajich J.E."/>
            <person name="Selbmann L."/>
        </authorList>
    </citation>
    <scope>NUCLEOTIDE SEQUENCE</scope>
    <source>
        <strain evidence="4">CCFEE 5312</strain>
    </source>
</reference>
<dbReference type="CDD" id="cd17920">
    <property type="entry name" value="DEXHc_RecQ"/>
    <property type="match status" value="1"/>
</dbReference>
<keyword evidence="5" id="KW-1185">Reference proteome</keyword>
<evidence type="ECO:0000256" key="1">
    <source>
        <dbReference type="ARBA" id="ARBA00005446"/>
    </source>
</evidence>
<dbReference type="GO" id="GO:0005737">
    <property type="term" value="C:cytoplasm"/>
    <property type="evidence" value="ECO:0007669"/>
    <property type="project" value="TreeGrafter"/>
</dbReference>
<dbReference type="SMART" id="SM00487">
    <property type="entry name" value="DEXDc"/>
    <property type="match status" value="1"/>
</dbReference>
<proteinExistence type="inferred from homology"/>
<gene>
    <name evidence="4" type="ORF">LTR09_012463</name>
</gene>